<organism evidence="1 2">
    <name type="scientific">Galendromus occidentalis</name>
    <name type="common">western predatory mite</name>
    <dbReference type="NCBI Taxonomy" id="34638"/>
    <lineage>
        <taxon>Eukaryota</taxon>
        <taxon>Metazoa</taxon>
        <taxon>Ecdysozoa</taxon>
        <taxon>Arthropoda</taxon>
        <taxon>Chelicerata</taxon>
        <taxon>Arachnida</taxon>
        <taxon>Acari</taxon>
        <taxon>Parasitiformes</taxon>
        <taxon>Mesostigmata</taxon>
        <taxon>Gamasina</taxon>
        <taxon>Phytoseioidea</taxon>
        <taxon>Phytoseiidae</taxon>
        <taxon>Typhlodrominae</taxon>
        <taxon>Galendromus</taxon>
    </lineage>
</organism>
<protein>
    <submittedName>
        <fullName evidence="2">Transmembrane protein 68</fullName>
    </submittedName>
</protein>
<dbReference type="AlphaFoldDB" id="A0AAJ6VXT7"/>
<name>A0AAJ6VXT7_9ACAR</name>
<dbReference type="Proteomes" id="UP000694867">
    <property type="component" value="Unplaced"/>
</dbReference>
<dbReference type="GeneID" id="100906850"/>
<dbReference type="GO" id="GO:0016020">
    <property type="term" value="C:membrane"/>
    <property type="evidence" value="ECO:0007669"/>
    <property type="project" value="TreeGrafter"/>
</dbReference>
<proteinExistence type="predicted"/>
<keyword evidence="2" id="KW-0812">Transmembrane</keyword>
<accession>A0AAJ6VXT7</accession>
<reference evidence="2" key="1">
    <citation type="submission" date="2025-08" db="UniProtKB">
        <authorList>
            <consortium name="RefSeq"/>
        </authorList>
    </citation>
    <scope>IDENTIFICATION</scope>
</reference>
<keyword evidence="1" id="KW-1185">Reference proteome</keyword>
<dbReference type="PANTHER" id="PTHR22753:SF14">
    <property type="entry name" value="MONOACYLGLYCEROL_DIACYLGLYCEROL O-ACYLTRANSFERASE"/>
    <property type="match status" value="1"/>
</dbReference>
<gene>
    <name evidence="2" type="primary">LOC100906850</name>
</gene>
<dbReference type="RefSeq" id="XP_003744149.1">
    <property type="nucleotide sequence ID" value="XM_003744101.1"/>
</dbReference>
<evidence type="ECO:0000313" key="2">
    <source>
        <dbReference type="RefSeq" id="XP_003744149.1"/>
    </source>
</evidence>
<dbReference type="PANTHER" id="PTHR22753">
    <property type="entry name" value="TRANSMEMBRANE PROTEIN 68"/>
    <property type="match status" value="1"/>
</dbReference>
<evidence type="ECO:0000313" key="1">
    <source>
        <dbReference type="Proteomes" id="UP000694867"/>
    </source>
</evidence>
<sequence>MFSEDYKLEWGSRCGFAKVAKEAGVPVIPMFTTNLQHSMPLFGFNKSATMKKWYASTRFPLSIPKAYFPVKMRTYLGEPLYCDTDEEPEVFALRCKKAIENLRDKYQPPQQSYWNALRERLW</sequence>
<keyword evidence="2" id="KW-0472">Membrane</keyword>
<dbReference type="KEGG" id="goe:100906850"/>